<dbReference type="InterPro" id="IPR001173">
    <property type="entry name" value="Glyco_trans_2-like"/>
</dbReference>
<dbReference type="Pfam" id="PF00535">
    <property type="entry name" value="Glycos_transf_2"/>
    <property type="match status" value="1"/>
</dbReference>
<dbReference type="EC" id="2.4.-.-" evidence="2"/>
<sequence length="305" mass="33454">MPKFSIIMPCFNAVNTVDATIAAVVAQTRWEWELICVDDGSSDGTVQRLQSWAMADARIQLIRQDNAGPSVARNRGVEAARGTILCFCDADDLWVETKLSILDKAFSDSRIDGVYGQIAFFQRFGDIDTTSTVGKSELSIPELMGENPVCTMSNIAVRRAVFERCGGFAEGLVHNEDLEWLIRIVGMGATIQPIDRLLVWYRTSTGGLSADLRRMAHSRDLALTTAARFGFTPNAAQEAVYLRYLARRALRLDQGRGVARGLALQGLLKSPRGFLFPLRRGAATAIAAFAAPLLPAPVQRKIFSK</sequence>
<name>A0ABU8QFJ7_9RHOB</name>
<evidence type="ECO:0000259" key="1">
    <source>
        <dbReference type="Pfam" id="PF00535"/>
    </source>
</evidence>
<proteinExistence type="predicted"/>
<dbReference type="RefSeq" id="WP_339403128.1">
    <property type="nucleotide sequence ID" value="NZ_JBBGAZ010000003.1"/>
</dbReference>
<dbReference type="PANTHER" id="PTHR22916">
    <property type="entry name" value="GLYCOSYLTRANSFERASE"/>
    <property type="match status" value="1"/>
</dbReference>
<keyword evidence="2" id="KW-0808">Transferase</keyword>
<dbReference type="Gene3D" id="3.90.550.10">
    <property type="entry name" value="Spore Coat Polysaccharide Biosynthesis Protein SpsA, Chain A"/>
    <property type="match status" value="1"/>
</dbReference>
<keyword evidence="3" id="KW-1185">Reference proteome</keyword>
<evidence type="ECO:0000313" key="2">
    <source>
        <dbReference type="EMBL" id="MEJ5218195.1"/>
    </source>
</evidence>
<evidence type="ECO:0000313" key="3">
    <source>
        <dbReference type="Proteomes" id="UP001368270"/>
    </source>
</evidence>
<dbReference type="InterPro" id="IPR029044">
    <property type="entry name" value="Nucleotide-diphossugar_trans"/>
</dbReference>
<dbReference type="GO" id="GO:0016757">
    <property type="term" value="F:glycosyltransferase activity"/>
    <property type="evidence" value="ECO:0007669"/>
    <property type="project" value="UniProtKB-KW"/>
</dbReference>
<dbReference type="PANTHER" id="PTHR22916:SF3">
    <property type="entry name" value="UDP-GLCNAC:BETAGAL BETA-1,3-N-ACETYLGLUCOSAMINYLTRANSFERASE-LIKE PROTEIN 1"/>
    <property type="match status" value="1"/>
</dbReference>
<dbReference type="SUPFAM" id="SSF53448">
    <property type="entry name" value="Nucleotide-diphospho-sugar transferases"/>
    <property type="match status" value="1"/>
</dbReference>
<dbReference type="CDD" id="cd00761">
    <property type="entry name" value="Glyco_tranf_GTA_type"/>
    <property type="match status" value="1"/>
</dbReference>
<reference evidence="2 3" key="1">
    <citation type="submission" date="2024-03" db="EMBL/GenBank/DDBJ databases">
        <title>Cognatishimia coralii sp. nov., a marine bacterium isolated from coral surrounding seawater.</title>
        <authorList>
            <person name="Liu X."/>
            <person name="Liu S."/>
            <person name="Sun H."/>
            <person name="Zhang Y."/>
        </authorList>
    </citation>
    <scope>NUCLEOTIDE SEQUENCE [LARGE SCALE GENOMIC DNA]</scope>
    <source>
        <strain evidence="2 3">D5M38</strain>
    </source>
</reference>
<dbReference type="EMBL" id="JBBGAZ010000003">
    <property type="protein sequence ID" value="MEJ5218195.1"/>
    <property type="molecule type" value="Genomic_DNA"/>
</dbReference>
<keyword evidence="2" id="KW-0328">Glycosyltransferase</keyword>
<dbReference type="Proteomes" id="UP001368270">
    <property type="component" value="Unassembled WGS sequence"/>
</dbReference>
<gene>
    <name evidence="2" type="ORF">WG622_08085</name>
</gene>
<protein>
    <submittedName>
        <fullName evidence="2">Glycosyltransferase family 2 protein</fullName>
        <ecNumber evidence="2">2.4.-.-</ecNumber>
    </submittedName>
</protein>
<organism evidence="2 3">
    <name type="scientific">Cognatishimia coralii</name>
    <dbReference type="NCBI Taxonomy" id="3083254"/>
    <lineage>
        <taxon>Bacteria</taxon>
        <taxon>Pseudomonadati</taxon>
        <taxon>Pseudomonadota</taxon>
        <taxon>Alphaproteobacteria</taxon>
        <taxon>Rhodobacterales</taxon>
        <taxon>Paracoccaceae</taxon>
        <taxon>Cognatishimia</taxon>
    </lineage>
</organism>
<accession>A0ABU8QFJ7</accession>
<comment type="caution">
    <text evidence="2">The sequence shown here is derived from an EMBL/GenBank/DDBJ whole genome shotgun (WGS) entry which is preliminary data.</text>
</comment>
<feature type="domain" description="Glycosyltransferase 2-like" evidence="1">
    <location>
        <begin position="5"/>
        <end position="164"/>
    </location>
</feature>